<reference evidence="1 2" key="1">
    <citation type="submission" date="2020-03" db="EMBL/GenBank/DDBJ databases">
        <title>Draft Genome Sequence of 2-Methylisoborneol Producing Pseudanabaena yagii Strain GIHE-NHR1 Isolated from North Han River in South Korea.</title>
        <authorList>
            <person name="Jeong J."/>
        </authorList>
    </citation>
    <scope>NUCLEOTIDE SEQUENCE [LARGE SCALE GENOMIC DNA]</scope>
    <source>
        <strain evidence="1 2">GIHE-NHR1</strain>
    </source>
</reference>
<evidence type="ECO:0000313" key="1">
    <source>
        <dbReference type="EMBL" id="NMF61151.1"/>
    </source>
</evidence>
<keyword evidence="2" id="KW-1185">Reference proteome</keyword>
<comment type="caution">
    <text evidence="1">The sequence shown here is derived from an EMBL/GenBank/DDBJ whole genome shotgun (WGS) entry which is preliminary data.</text>
</comment>
<protein>
    <submittedName>
        <fullName evidence="1">Uncharacterized protein</fullName>
    </submittedName>
</protein>
<sequence>MAEEMAYQIVSVPLRGNGFETYRAILAQVSTLLVSVPLWGNGFETIKVINVGDYKPSLVSVPLRGNRRES</sequence>
<dbReference type="Proteomes" id="UP000738376">
    <property type="component" value="Unassembled WGS sequence"/>
</dbReference>
<dbReference type="EMBL" id="JAAVJL010000006">
    <property type="protein sequence ID" value="NMF61151.1"/>
    <property type="molecule type" value="Genomic_DNA"/>
</dbReference>
<evidence type="ECO:0000313" key="2">
    <source>
        <dbReference type="Proteomes" id="UP000738376"/>
    </source>
</evidence>
<name>A0ABX1M1V1_9CYAN</name>
<dbReference type="RefSeq" id="WP_169366094.1">
    <property type="nucleotide sequence ID" value="NZ_JAAVJL010000006.1"/>
</dbReference>
<organism evidence="1 2">
    <name type="scientific">Pseudanabaena yagii GIHE-NHR1</name>
    <dbReference type="NCBI Taxonomy" id="2722753"/>
    <lineage>
        <taxon>Bacteria</taxon>
        <taxon>Bacillati</taxon>
        <taxon>Cyanobacteriota</taxon>
        <taxon>Cyanophyceae</taxon>
        <taxon>Pseudanabaenales</taxon>
        <taxon>Pseudanabaenaceae</taxon>
        <taxon>Pseudanabaena</taxon>
        <taxon>Pseudanabaena yagii</taxon>
    </lineage>
</organism>
<gene>
    <name evidence="1" type="ORF">HC246_24790</name>
</gene>
<accession>A0ABX1M1V1</accession>
<proteinExistence type="predicted"/>